<dbReference type="EMBL" id="JAPDNS010000001">
    <property type="protein sequence ID" value="MCW3484355.1"/>
    <property type="molecule type" value="Genomic_DNA"/>
</dbReference>
<evidence type="ECO:0000313" key="5">
    <source>
        <dbReference type="EMBL" id="MCW3484355.1"/>
    </source>
</evidence>
<dbReference type="NCBIfam" id="NF033644">
    <property type="entry name" value="antiterm_UpxY"/>
    <property type="match status" value="1"/>
</dbReference>
<accession>A0ABT3IK64</accession>
<comment type="caution">
    <text evidence="5">The sequence shown here is derived from an EMBL/GenBank/DDBJ whole genome shotgun (WGS) entry which is preliminary data.</text>
</comment>
<protein>
    <submittedName>
        <fullName evidence="5">UpxY family transcription antiterminator</fullName>
    </submittedName>
</protein>
<keyword evidence="3" id="KW-0804">Transcription</keyword>
<dbReference type="CDD" id="cd09895">
    <property type="entry name" value="NGN_SP_UpxY"/>
    <property type="match status" value="1"/>
</dbReference>
<evidence type="ECO:0000256" key="3">
    <source>
        <dbReference type="ARBA" id="ARBA00023163"/>
    </source>
</evidence>
<dbReference type="PANTHER" id="PTHR30265:SF4">
    <property type="entry name" value="KOW MOTIF FAMILY PROTEIN, EXPRESSED"/>
    <property type="match status" value="1"/>
</dbReference>
<evidence type="ECO:0000256" key="2">
    <source>
        <dbReference type="ARBA" id="ARBA00023015"/>
    </source>
</evidence>
<dbReference type="InterPro" id="IPR008991">
    <property type="entry name" value="Translation_prot_SH3-like_sf"/>
</dbReference>
<dbReference type="InterPro" id="IPR006645">
    <property type="entry name" value="NGN-like_dom"/>
</dbReference>
<organism evidence="5 6">
    <name type="scientific">Chitinophaga nivalis</name>
    <dbReference type="NCBI Taxonomy" id="2991709"/>
    <lineage>
        <taxon>Bacteria</taxon>
        <taxon>Pseudomonadati</taxon>
        <taxon>Bacteroidota</taxon>
        <taxon>Chitinophagia</taxon>
        <taxon>Chitinophagales</taxon>
        <taxon>Chitinophagaceae</taxon>
        <taxon>Chitinophaga</taxon>
    </lineage>
</organism>
<dbReference type="Proteomes" id="UP001207742">
    <property type="component" value="Unassembled WGS sequence"/>
</dbReference>
<evidence type="ECO:0000259" key="4">
    <source>
        <dbReference type="Pfam" id="PF02357"/>
    </source>
</evidence>
<dbReference type="PANTHER" id="PTHR30265">
    <property type="entry name" value="RHO-INTERACTING TRANSCRIPTION TERMINATION FACTOR NUSG"/>
    <property type="match status" value="1"/>
</dbReference>
<keyword evidence="6" id="KW-1185">Reference proteome</keyword>
<dbReference type="SUPFAM" id="SSF82679">
    <property type="entry name" value="N-utilization substance G protein NusG, N-terminal domain"/>
    <property type="match status" value="1"/>
</dbReference>
<dbReference type="Gene3D" id="3.30.70.940">
    <property type="entry name" value="NusG, N-terminal domain"/>
    <property type="match status" value="1"/>
</dbReference>
<keyword evidence="1" id="KW-0889">Transcription antitermination</keyword>
<evidence type="ECO:0000313" key="6">
    <source>
        <dbReference type="Proteomes" id="UP001207742"/>
    </source>
</evidence>
<dbReference type="InterPro" id="IPR043425">
    <property type="entry name" value="NusG-like"/>
</dbReference>
<dbReference type="InterPro" id="IPR036735">
    <property type="entry name" value="NGN_dom_sf"/>
</dbReference>
<feature type="domain" description="NusG-like N-terminal" evidence="4">
    <location>
        <begin position="8"/>
        <end position="100"/>
    </location>
</feature>
<sequence length="169" mass="19479">MLAFASGWYVVYTGPRKEKKISDELFEKSITHYLPLIKTARQWHDRKKILYIPAFPSYIFVYLNKQTEYREVLDIEGVHCYVKIGKVPAIVKPAIIDQIRLVINSDNVIVSAAHFEVGEKLYIQEGPFTGLHCEMIKIEGKNKMLVRVNLLNRNILVDMPVVCLSKQVS</sequence>
<evidence type="ECO:0000256" key="1">
    <source>
        <dbReference type="ARBA" id="ARBA00022814"/>
    </source>
</evidence>
<gene>
    <name evidence="5" type="ORF">OL497_10650</name>
</gene>
<dbReference type="Pfam" id="PF02357">
    <property type="entry name" value="NusG"/>
    <property type="match status" value="1"/>
</dbReference>
<reference evidence="5 6" key="1">
    <citation type="submission" date="2022-10" db="EMBL/GenBank/DDBJ databases">
        <title>Chitinophaga nivalis PC15 sp. nov., isolated from Pyeongchang county, South Korea.</title>
        <authorList>
            <person name="Trinh H.N."/>
        </authorList>
    </citation>
    <scope>NUCLEOTIDE SEQUENCE [LARGE SCALE GENOMIC DNA]</scope>
    <source>
        <strain evidence="5 6">PC14</strain>
    </source>
</reference>
<dbReference type="SUPFAM" id="SSF50104">
    <property type="entry name" value="Translation proteins SH3-like domain"/>
    <property type="match status" value="1"/>
</dbReference>
<proteinExistence type="predicted"/>
<dbReference type="RefSeq" id="WP_264729932.1">
    <property type="nucleotide sequence ID" value="NZ_JAPDNR010000001.1"/>
</dbReference>
<keyword evidence="2" id="KW-0805">Transcription regulation</keyword>
<name>A0ABT3IK64_9BACT</name>